<accession>A0A974NW11</accession>
<evidence type="ECO:0000313" key="1">
    <source>
        <dbReference type="EMBL" id="QQV77827.1"/>
    </source>
</evidence>
<organism evidence="1 2">
    <name type="scientific">Sphingomonas aliaeris</name>
    <dbReference type="NCBI Taxonomy" id="2759526"/>
    <lineage>
        <taxon>Bacteria</taxon>
        <taxon>Pseudomonadati</taxon>
        <taxon>Pseudomonadota</taxon>
        <taxon>Alphaproteobacteria</taxon>
        <taxon>Sphingomonadales</taxon>
        <taxon>Sphingomonadaceae</taxon>
        <taxon>Sphingomonas</taxon>
    </lineage>
</organism>
<dbReference type="InterPro" id="IPR036390">
    <property type="entry name" value="WH_DNA-bd_sf"/>
</dbReference>
<dbReference type="EMBL" id="CP061035">
    <property type="protein sequence ID" value="QQV77827.1"/>
    <property type="molecule type" value="Genomic_DNA"/>
</dbReference>
<dbReference type="SUPFAM" id="SSF55785">
    <property type="entry name" value="PYP-like sensor domain (PAS domain)"/>
    <property type="match status" value="1"/>
</dbReference>
<dbReference type="InterPro" id="IPR000014">
    <property type="entry name" value="PAS"/>
</dbReference>
<name>A0A974NW11_9SPHN</name>
<dbReference type="Proteomes" id="UP000595894">
    <property type="component" value="Chromosome"/>
</dbReference>
<gene>
    <name evidence="1" type="ORF">H5J25_03435</name>
</gene>
<dbReference type="RefSeq" id="WP_202094763.1">
    <property type="nucleotide sequence ID" value="NZ_CP061035.1"/>
</dbReference>
<dbReference type="Gene3D" id="3.30.450.20">
    <property type="entry name" value="PAS domain"/>
    <property type="match status" value="1"/>
</dbReference>
<dbReference type="AlphaFoldDB" id="A0A974NW11"/>
<proteinExistence type="predicted"/>
<dbReference type="InterPro" id="IPR035965">
    <property type="entry name" value="PAS-like_dom_sf"/>
</dbReference>
<dbReference type="InterPro" id="IPR036388">
    <property type="entry name" value="WH-like_DNA-bd_sf"/>
</dbReference>
<dbReference type="Gene3D" id="1.10.10.10">
    <property type="entry name" value="Winged helix-like DNA-binding domain superfamily/Winged helix DNA-binding domain"/>
    <property type="match status" value="1"/>
</dbReference>
<dbReference type="CDD" id="cd00130">
    <property type="entry name" value="PAS"/>
    <property type="match status" value="1"/>
</dbReference>
<keyword evidence="2" id="KW-1185">Reference proteome</keyword>
<evidence type="ECO:0000313" key="2">
    <source>
        <dbReference type="Proteomes" id="UP000595894"/>
    </source>
</evidence>
<dbReference type="SUPFAM" id="SSF46785">
    <property type="entry name" value="Winged helix' DNA-binding domain"/>
    <property type="match status" value="1"/>
</dbReference>
<protein>
    <submittedName>
        <fullName evidence="1">PAS domain-containing protein</fullName>
    </submittedName>
</protein>
<sequence length="231" mass="25231">MKNAGRIVIDATGTILEADDAFSATMREQKSLVGANAIAITALGDRDRCTKLVAQIVADGLPIATFKRLIRADGSNIWVRNQLRSIGTPDEPRIEIKLEASLPPKGWVAPDRLLLVARLVFESRRERVRSFGSDLFTDHAWDLLLSAYICEAEGTLITIAQLHARAGISLATGSRWIRALAAEGLLEYEDGGNHALITTPFRLTAAAHHKFEVYLSDLYEKGANGRQVALG</sequence>
<reference evidence="2" key="1">
    <citation type="submission" date="2020-09" db="EMBL/GenBank/DDBJ databases">
        <title>Sphingomonas sp., a new species isolated from pork steak.</title>
        <authorList>
            <person name="Heidler von Heilborn D."/>
        </authorList>
    </citation>
    <scope>NUCLEOTIDE SEQUENCE [LARGE SCALE GENOMIC DNA]</scope>
</reference>
<dbReference type="KEGG" id="sari:H5J25_03435"/>